<proteinExistence type="predicted"/>
<gene>
    <name evidence="1" type="ORF">BpHYR1_025541</name>
</gene>
<keyword evidence="2" id="KW-1185">Reference proteome</keyword>
<comment type="caution">
    <text evidence="1">The sequence shown here is derived from an EMBL/GenBank/DDBJ whole genome shotgun (WGS) entry which is preliminary data.</text>
</comment>
<reference evidence="1 2" key="1">
    <citation type="journal article" date="2018" name="Sci. Rep.">
        <title>Genomic signatures of local adaptation to the degree of environmental predictability in rotifers.</title>
        <authorList>
            <person name="Franch-Gras L."/>
            <person name="Hahn C."/>
            <person name="Garcia-Roger E.M."/>
            <person name="Carmona M.J."/>
            <person name="Serra M."/>
            <person name="Gomez A."/>
        </authorList>
    </citation>
    <scope>NUCLEOTIDE SEQUENCE [LARGE SCALE GENOMIC DNA]</scope>
    <source>
        <strain evidence="1">HYR1</strain>
    </source>
</reference>
<sequence length="61" mass="7194">MSLGLWFQANSSPKKKITTFKREHEINQSFFFFFLLDIAFKQILFLKNTGHGHIMLFAGRD</sequence>
<name>A0A3M7SN01_BRAPC</name>
<dbReference type="AlphaFoldDB" id="A0A3M7SN01"/>
<accession>A0A3M7SN01</accession>
<dbReference type="EMBL" id="REGN01001112">
    <property type="protein sequence ID" value="RNA36908.1"/>
    <property type="molecule type" value="Genomic_DNA"/>
</dbReference>
<evidence type="ECO:0000313" key="2">
    <source>
        <dbReference type="Proteomes" id="UP000276133"/>
    </source>
</evidence>
<evidence type="ECO:0000313" key="1">
    <source>
        <dbReference type="EMBL" id="RNA36908.1"/>
    </source>
</evidence>
<organism evidence="1 2">
    <name type="scientific">Brachionus plicatilis</name>
    <name type="common">Marine rotifer</name>
    <name type="synonym">Brachionus muelleri</name>
    <dbReference type="NCBI Taxonomy" id="10195"/>
    <lineage>
        <taxon>Eukaryota</taxon>
        <taxon>Metazoa</taxon>
        <taxon>Spiralia</taxon>
        <taxon>Gnathifera</taxon>
        <taxon>Rotifera</taxon>
        <taxon>Eurotatoria</taxon>
        <taxon>Monogononta</taxon>
        <taxon>Pseudotrocha</taxon>
        <taxon>Ploima</taxon>
        <taxon>Brachionidae</taxon>
        <taxon>Brachionus</taxon>
    </lineage>
</organism>
<protein>
    <submittedName>
        <fullName evidence="1">Uncharacterized protein</fullName>
    </submittedName>
</protein>
<dbReference type="Proteomes" id="UP000276133">
    <property type="component" value="Unassembled WGS sequence"/>
</dbReference>